<evidence type="ECO:0000313" key="3">
    <source>
        <dbReference type="Proteomes" id="UP000054270"/>
    </source>
</evidence>
<evidence type="ECO:0000313" key="2">
    <source>
        <dbReference type="EMBL" id="KJA28933.1"/>
    </source>
</evidence>
<name>A0A0D2MXV9_HYPSF</name>
<accession>A0A0D2MXV9</accession>
<feature type="compositionally biased region" description="Low complexity" evidence="1">
    <location>
        <begin position="64"/>
        <end position="82"/>
    </location>
</feature>
<proteinExistence type="predicted"/>
<feature type="region of interest" description="Disordered" evidence="1">
    <location>
        <begin position="56"/>
        <end position="82"/>
    </location>
</feature>
<evidence type="ECO:0008006" key="4">
    <source>
        <dbReference type="Google" id="ProtNLM"/>
    </source>
</evidence>
<feature type="region of interest" description="Disordered" evidence="1">
    <location>
        <begin position="332"/>
        <end position="367"/>
    </location>
</feature>
<dbReference type="Proteomes" id="UP000054270">
    <property type="component" value="Unassembled WGS sequence"/>
</dbReference>
<dbReference type="OrthoDB" id="8922241at2759"/>
<dbReference type="STRING" id="945553.A0A0D2MXV9"/>
<evidence type="ECO:0000256" key="1">
    <source>
        <dbReference type="SAM" id="MobiDB-lite"/>
    </source>
</evidence>
<gene>
    <name evidence="2" type="ORF">HYPSUDRAFT_33396</name>
</gene>
<protein>
    <recommendedName>
        <fullName evidence="4">C2H2-type domain-containing protein</fullName>
    </recommendedName>
</protein>
<dbReference type="AlphaFoldDB" id="A0A0D2MXV9"/>
<reference evidence="3" key="1">
    <citation type="submission" date="2014-04" db="EMBL/GenBank/DDBJ databases">
        <title>Evolutionary Origins and Diversification of the Mycorrhizal Mutualists.</title>
        <authorList>
            <consortium name="DOE Joint Genome Institute"/>
            <consortium name="Mycorrhizal Genomics Consortium"/>
            <person name="Kohler A."/>
            <person name="Kuo A."/>
            <person name="Nagy L.G."/>
            <person name="Floudas D."/>
            <person name="Copeland A."/>
            <person name="Barry K.W."/>
            <person name="Cichocki N."/>
            <person name="Veneault-Fourrey C."/>
            <person name="LaButti K."/>
            <person name="Lindquist E.A."/>
            <person name="Lipzen A."/>
            <person name="Lundell T."/>
            <person name="Morin E."/>
            <person name="Murat C."/>
            <person name="Riley R."/>
            <person name="Ohm R."/>
            <person name="Sun H."/>
            <person name="Tunlid A."/>
            <person name="Henrissat B."/>
            <person name="Grigoriev I.V."/>
            <person name="Hibbett D.S."/>
            <person name="Martin F."/>
        </authorList>
    </citation>
    <scope>NUCLEOTIDE SEQUENCE [LARGE SCALE GENOMIC DNA]</scope>
    <source>
        <strain evidence="3">FD-334 SS-4</strain>
    </source>
</reference>
<dbReference type="EMBL" id="KN817520">
    <property type="protein sequence ID" value="KJA28933.1"/>
    <property type="molecule type" value="Genomic_DNA"/>
</dbReference>
<keyword evidence="3" id="KW-1185">Reference proteome</keyword>
<sequence>MAVRLESMPRSGILPGVQRAVNAYRDQSATLNAFGRTYGEAISEFSDFIQSISLQTTGPRNATPSPSLIDSDSSPPSSPDWSLAFSTHAISPKISPPASPAGSSMSKTVHEISILMQSEEDLISATEAMDIQADHFPVMQDTGIQEEDLLALIVPGIAVQEAEVAMPTPWTLSPAPVPQVSILMGTATSMQQLLDAVTAAPRAPTPPESLELSPDIVVVGPPGDEDGENVAAPAPRATLLPDCEASLSPHHGRQKTSRVDGRFRCSQCPNTAPKTFTRLFDMKRHIENVHQGRTLEGRLALTCPCCYEELSRTDSFRRHVFKVPASCMRYSKLKGKSPPPPQPESLYELCRAGNPPLPDRMPNSLKL</sequence>
<organism evidence="2 3">
    <name type="scientific">Hypholoma sublateritium (strain FD-334 SS-4)</name>
    <dbReference type="NCBI Taxonomy" id="945553"/>
    <lineage>
        <taxon>Eukaryota</taxon>
        <taxon>Fungi</taxon>
        <taxon>Dikarya</taxon>
        <taxon>Basidiomycota</taxon>
        <taxon>Agaricomycotina</taxon>
        <taxon>Agaricomycetes</taxon>
        <taxon>Agaricomycetidae</taxon>
        <taxon>Agaricales</taxon>
        <taxon>Agaricineae</taxon>
        <taxon>Strophariaceae</taxon>
        <taxon>Hypholoma</taxon>
    </lineage>
</organism>